<dbReference type="EMBL" id="JAMKFB020000008">
    <property type="protein sequence ID" value="KAL0186707.1"/>
    <property type="molecule type" value="Genomic_DNA"/>
</dbReference>
<reference evidence="1 2" key="1">
    <citation type="submission" date="2024-05" db="EMBL/GenBank/DDBJ databases">
        <title>Genome sequencing and assembly of Indian major carp, Cirrhinus mrigala (Hamilton, 1822).</title>
        <authorList>
            <person name="Mohindra V."/>
            <person name="Chowdhury L.M."/>
            <person name="Lal K."/>
            <person name="Jena J.K."/>
        </authorList>
    </citation>
    <scope>NUCLEOTIDE SEQUENCE [LARGE SCALE GENOMIC DNA]</scope>
    <source>
        <strain evidence="1">CM1030</strain>
        <tissue evidence="1">Blood</tissue>
    </source>
</reference>
<protein>
    <submittedName>
        <fullName evidence="1">Uncharacterized protein</fullName>
    </submittedName>
</protein>
<dbReference type="Proteomes" id="UP001529510">
    <property type="component" value="Unassembled WGS sequence"/>
</dbReference>
<sequence length="68" mass="7658">MLFTYEDEVAAYMDLDKKKIVIEPNVFLFGPGPDLLEFPSDEDPSAGLTPLCKDTYFRTLSINVSEPL</sequence>
<accession>A0ABD0QKK1</accession>
<proteinExistence type="predicted"/>
<keyword evidence="2" id="KW-1185">Reference proteome</keyword>
<evidence type="ECO:0000313" key="1">
    <source>
        <dbReference type="EMBL" id="KAL0186707.1"/>
    </source>
</evidence>
<evidence type="ECO:0000313" key="2">
    <source>
        <dbReference type="Proteomes" id="UP001529510"/>
    </source>
</evidence>
<feature type="non-terminal residue" evidence="1">
    <location>
        <position position="68"/>
    </location>
</feature>
<gene>
    <name evidence="1" type="ORF">M9458_018377</name>
</gene>
<dbReference type="AlphaFoldDB" id="A0ABD0QKK1"/>
<name>A0ABD0QKK1_CIRMR</name>
<organism evidence="1 2">
    <name type="scientific">Cirrhinus mrigala</name>
    <name type="common">Mrigala</name>
    <dbReference type="NCBI Taxonomy" id="683832"/>
    <lineage>
        <taxon>Eukaryota</taxon>
        <taxon>Metazoa</taxon>
        <taxon>Chordata</taxon>
        <taxon>Craniata</taxon>
        <taxon>Vertebrata</taxon>
        <taxon>Euteleostomi</taxon>
        <taxon>Actinopterygii</taxon>
        <taxon>Neopterygii</taxon>
        <taxon>Teleostei</taxon>
        <taxon>Ostariophysi</taxon>
        <taxon>Cypriniformes</taxon>
        <taxon>Cyprinidae</taxon>
        <taxon>Labeoninae</taxon>
        <taxon>Labeonini</taxon>
        <taxon>Cirrhinus</taxon>
    </lineage>
</organism>
<comment type="caution">
    <text evidence="1">The sequence shown here is derived from an EMBL/GenBank/DDBJ whole genome shotgun (WGS) entry which is preliminary data.</text>
</comment>